<dbReference type="Pfam" id="PF02245">
    <property type="entry name" value="Pur_DNA_glyco"/>
    <property type="match status" value="1"/>
</dbReference>
<evidence type="ECO:0000313" key="7">
    <source>
        <dbReference type="EMBL" id="RMI25110.1"/>
    </source>
</evidence>
<dbReference type="InterPro" id="IPR036995">
    <property type="entry name" value="MPG_sf"/>
</dbReference>
<dbReference type="InterPro" id="IPR011034">
    <property type="entry name" value="Formyl_transferase-like_C_sf"/>
</dbReference>
<proteinExistence type="inferred from homology"/>
<dbReference type="NCBIfam" id="TIGR00567">
    <property type="entry name" value="3mg"/>
    <property type="match status" value="1"/>
</dbReference>
<evidence type="ECO:0000313" key="9">
    <source>
        <dbReference type="Proteomes" id="UP000278036"/>
    </source>
</evidence>
<evidence type="ECO:0000256" key="4">
    <source>
        <dbReference type="ARBA" id="ARBA00023204"/>
    </source>
</evidence>
<evidence type="ECO:0000313" key="8">
    <source>
        <dbReference type="Proteomes" id="UP000274097"/>
    </source>
</evidence>
<name>A0A3A9JLM7_9PROT</name>
<dbReference type="PANTHER" id="PTHR10429:SF0">
    <property type="entry name" value="DNA-3-METHYLADENINE GLYCOSYLASE"/>
    <property type="match status" value="1"/>
</dbReference>
<dbReference type="GO" id="GO:0006284">
    <property type="term" value="P:base-excision repair"/>
    <property type="evidence" value="ECO:0007669"/>
    <property type="project" value="InterPro"/>
</dbReference>
<dbReference type="HAMAP" id="MF_00527">
    <property type="entry name" value="3MGH"/>
    <property type="match status" value="1"/>
</dbReference>
<dbReference type="OrthoDB" id="9794313at2"/>
<dbReference type="EMBL" id="RAQU01000012">
    <property type="protein sequence ID" value="RKK05673.1"/>
    <property type="molecule type" value="Genomic_DNA"/>
</dbReference>
<evidence type="ECO:0000256" key="1">
    <source>
        <dbReference type="ARBA" id="ARBA00009232"/>
    </source>
</evidence>
<dbReference type="GO" id="GO:0003905">
    <property type="term" value="F:alkylbase DNA N-glycosylase activity"/>
    <property type="evidence" value="ECO:0007669"/>
    <property type="project" value="InterPro"/>
</dbReference>
<evidence type="ECO:0000256" key="5">
    <source>
        <dbReference type="HAMAP-Rule" id="MF_00527"/>
    </source>
</evidence>
<dbReference type="InterPro" id="IPR003180">
    <property type="entry name" value="MPG"/>
</dbReference>
<dbReference type="Gene3D" id="3.10.300.10">
    <property type="entry name" value="Methylpurine-DNA glycosylase (MPG)"/>
    <property type="match status" value="1"/>
</dbReference>
<evidence type="ECO:0000256" key="3">
    <source>
        <dbReference type="ARBA" id="ARBA00022801"/>
    </source>
</evidence>
<reference evidence="6 9" key="1">
    <citation type="submission" date="2018-09" db="EMBL/GenBank/DDBJ databases">
        <title>Roseomonas sp. nov., isolated from feces of Tibetan antelopes in the Qinghai-Tibet plateau, China.</title>
        <authorList>
            <person name="Tian Z."/>
        </authorList>
    </citation>
    <scope>NUCLEOTIDE SEQUENCE [LARGE SCALE GENOMIC DNA]</scope>
    <source>
        <strain evidence="7 8">Z23</strain>
        <strain evidence="6 9">Z24</strain>
    </source>
</reference>
<comment type="caution">
    <text evidence="6">The sequence shown here is derived from an EMBL/GenBank/DDBJ whole genome shotgun (WGS) entry which is preliminary data.</text>
</comment>
<dbReference type="EMBL" id="RFLX01000006">
    <property type="protein sequence ID" value="RMI25110.1"/>
    <property type="molecule type" value="Genomic_DNA"/>
</dbReference>
<dbReference type="Proteomes" id="UP000274097">
    <property type="component" value="Unassembled WGS sequence"/>
</dbReference>
<dbReference type="Proteomes" id="UP000278036">
    <property type="component" value="Unassembled WGS sequence"/>
</dbReference>
<protein>
    <recommendedName>
        <fullName evidence="5">Putative 3-methyladenine DNA glycosylase</fullName>
        <ecNumber evidence="5">3.2.2.-</ecNumber>
    </recommendedName>
</protein>
<dbReference type="PANTHER" id="PTHR10429">
    <property type="entry name" value="DNA-3-METHYLADENINE GLYCOSYLASE"/>
    <property type="match status" value="1"/>
</dbReference>
<keyword evidence="8" id="KW-1185">Reference proteome</keyword>
<keyword evidence="4 5" id="KW-0234">DNA repair</keyword>
<accession>A0A3A9JLM7</accession>
<dbReference type="CDD" id="cd00540">
    <property type="entry name" value="AAG"/>
    <property type="match status" value="1"/>
</dbReference>
<dbReference type="InParanoid" id="A0A3A9JLM7"/>
<dbReference type="AlphaFoldDB" id="A0A3A9JLM7"/>
<organism evidence="6 9">
    <name type="scientific">Teichococcus wenyumeiae</name>
    <dbReference type="NCBI Taxonomy" id="2478470"/>
    <lineage>
        <taxon>Bacteria</taxon>
        <taxon>Pseudomonadati</taxon>
        <taxon>Pseudomonadota</taxon>
        <taxon>Alphaproteobacteria</taxon>
        <taxon>Acetobacterales</taxon>
        <taxon>Roseomonadaceae</taxon>
        <taxon>Roseomonas</taxon>
    </lineage>
</organism>
<evidence type="ECO:0000256" key="2">
    <source>
        <dbReference type="ARBA" id="ARBA00022763"/>
    </source>
</evidence>
<dbReference type="EC" id="3.2.2.-" evidence="5"/>
<gene>
    <name evidence="6" type="ORF">D6Z83_03330</name>
    <name evidence="7" type="ORF">EBE87_10920</name>
</gene>
<keyword evidence="3 5" id="KW-0378">Hydrolase</keyword>
<evidence type="ECO:0000313" key="6">
    <source>
        <dbReference type="EMBL" id="RKK05673.1"/>
    </source>
</evidence>
<sequence>MPWPAQPEADAIGSASAPLCPRSNLLSLPRSFFQRPAPAVAHDLIGTLLLVSGVGGIVVEAEAYDHHDPASHSYRGPTARNAAMFGPAGHAYVYRSHGLHWCFDIVCGEKPLGSAVLVRALEPVRGLDLMRQRRGVADPRLLCAGPGRLTQALGITGALDGKPLDQPPFLISAGQAPPDVVSGPRIGLTRGGDTPWRFGWAGSAFLSRPFRP</sequence>
<dbReference type="SUPFAM" id="SSF50486">
    <property type="entry name" value="FMT C-terminal domain-like"/>
    <property type="match status" value="1"/>
</dbReference>
<keyword evidence="2 5" id="KW-0227">DNA damage</keyword>
<keyword evidence="6" id="KW-0326">Glycosidase</keyword>
<comment type="similarity">
    <text evidence="1 5">Belongs to the DNA glycosylase MPG family.</text>
</comment>
<dbReference type="NCBIfam" id="NF002003">
    <property type="entry name" value="PRK00802.1-3"/>
    <property type="match status" value="1"/>
</dbReference>
<dbReference type="GO" id="GO:0003677">
    <property type="term" value="F:DNA binding"/>
    <property type="evidence" value="ECO:0007669"/>
    <property type="project" value="InterPro"/>
</dbReference>